<evidence type="ECO:0000313" key="7">
    <source>
        <dbReference type="Proteomes" id="UP001549921"/>
    </source>
</evidence>
<dbReference type="Gene3D" id="3.30.230.10">
    <property type="match status" value="1"/>
</dbReference>
<dbReference type="EMBL" id="JBEDNZ010000016">
    <property type="protein sequence ID" value="KAL0822689.1"/>
    <property type="molecule type" value="Genomic_DNA"/>
</dbReference>
<dbReference type="InterPro" id="IPR042121">
    <property type="entry name" value="MutL_C_regsub"/>
</dbReference>
<comment type="similarity">
    <text evidence="1">Belongs to the DNA mismatch repair MutL/HexB family.</text>
</comment>
<dbReference type="InterPro" id="IPR036890">
    <property type="entry name" value="HATPase_C_sf"/>
</dbReference>
<dbReference type="SUPFAM" id="SSF54211">
    <property type="entry name" value="Ribosomal protein S5 domain 2-like"/>
    <property type="match status" value="1"/>
</dbReference>
<feature type="domain" description="DNA mismatch repair protein S5" evidence="5">
    <location>
        <begin position="226"/>
        <end position="408"/>
    </location>
</feature>
<dbReference type="CDD" id="cd16926">
    <property type="entry name" value="HATPase_MutL-MLH-PMS-like"/>
    <property type="match status" value="1"/>
</dbReference>
<organism evidence="6 7">
    <name type="scientific">Loxostege sticticalis</name>
    <name type="common">Beet webworm moth</name>
    <dbReference type="NCBI Taxonomy" id="481309"/>
    <lineage>
        <taxon>Eukaryota</taxon>
        <taxon>Metazoa</taxon>
        <taxon>Ecdysozoa</taxon>
        <taxon>Arthropoda</taxon>
        <taxon>Hexapoda</taxon>
        <taxon>Insecta</taxon>
        <taxon>Pterygota</taxon>
        <taxon>Neoptera</taxon>
        <taxon>Endopterygota</taxon>
        <taxon>Lepidoptera</taxon>
        <taxon>Glossata</taxon>
        <taxon>Ditrysia</taxon>
        <taxon>Pyraloidea</taxon>
        <taxon>Crambidae</taxon>
        <taxon>Pyraustinae</taxon>
        <taxon>Loxostege</taxon>
    </lineage>
</organism>
<dbReference type="GO" id="GO:0006974">
    <property type="term" value="P:DNA damage response"/>
    <property type="evidence" value="ECO:0007669"/>
    <property type="project" value="UniProtKB-KW"/>
</dbReference>
<dbReference type="PANTHER" id="PTHR10073">
    <property type="entry name" value="DNA MISMATCH REPAIR PROTEIN MLH, PMS, MUTL"/>
    <property type="match status" value="1"/>
</dbReference>
<name>A0ABD0SUL6_LOXSC</name>
<dbReference type="SUPFAM" id="SSF55874">
    <property type="entry name" value="ATPase domain of HSP90 chaperone/DNA topoisomerase II/histidine kinase"/>
    <property type="match status" value="1"/>
</dbReference>
<feature type="compositionally biased region" description="Polar residues" evidence="3">
    <location>
        <begin position="288"/>
        <end position="303"/>
    </location>
</feature>
<dbReference type="FunFam" id="3.30.1370.100:FF:000001">
    <property type="entry name" value="Mismatch repair endonuclease pms1, putative"/>
    <property type="match status" value="1"/>
</dbReference>
<gene>
    <name evidence="6" type="ORF">ABMA28_004709</name>
</gene>
<dbReference type="Pfam" id="PF08676">
    <property type="entry name" value="MutL_C"/>
    <property type="match status" value="1"/>
</dbReference>
<evidence type="ECO:0000313" key="6">
    <source>
        <dbReference type="EMBL" id="KAL0822689.1"/>
    </source>
</evidence>
<evidence type="ECO:0000256" key="3">
    <source>
        <dbReference type="SAM" id="MobiDB-lite"/>
    </source>
</evidence>
<dbReference type="InterPro" id="IPR013507">
    <property type="entry name" value="DNA_mismatch_S5_2-like"/>
</dbReference>
<accession>A0ABD0SUL6</accession>
<dbReference type="Proteomes" id="UP001549921">
    <property type="component" value="Unassembled WGS sequence"/>
</dbReference>
<dbReference type="AlphaFoldDB" id="A0ABD0SUL6"/>
<protein>
    <recommendedName>
        <fullName evidence="8">Mismatch repair endonuclease PMS2</fullName>
    </recommendedName>
</protein>
<dbReference type="Gene3D" id="3.30.565.10">
    <property type="entry name" value="Histidine kinase-like ATPase, C-terminal domain"/>
    <property type="match status" value="1"/>
</dbReference>
<evidence type="ECO:0000259" key="4">
    <source>
        <dbReference type="SMART" id="SM00853"/>
    </source>
</evidence>
<evidence type="ECO:0000256" key="2">
    <source>
        <dbReference type="ARBA" id="ARBA00022763"/>
    </source>
</evidence>
<dbReference type="PROSITE" id="PS00058">
    <property type="entry name" value="DNA_MISMATCH_REPAIR_1"/>
    <property type="match status" value="1"/>
</dbReference>
<dbReference type="NCBIfam" id="TIGR00585">
    <property type="entry name" value="mutl"/>
    <property type="match status" value="1"/>
</dbReference>
<dbReference type="InterPro" id="IPR020568">
    <property type="entry name" value="Ribosomal_Su5_D2-typ_SF"/>
</dbReference>
<dbReference type="Gene3D" id="3.30.1370.100">
    <property type="entry name" value="MutL, C-terminal domain, regulatory subdomain"/>
    <property type="match status" value="1"/>
</dbReference>
<evidence type="ECO:0000259" key="5">
    <source>
        <dbReference type="SMART" id="SM01340"/>
    </source>
</evidence>
<dbReference type="InterPro" id="IPR014721">
    <property type="entry name" value="Ribsml_uS5_D2-typ_fold_subgr"/>
</dbReference>
<dbReference type="Gene3D" id="3.30.1540.20">
    <property type="entry name" value="MutL, C-terminal domain, dimerisation subdomain"/>
    <property type="match status" value="1"/>
</dbReference>
<dbReference type="Pfam" id="PF13589">
    <property type="entry name" value="HATPase_c_3"/>
    <property type="match status" value="1"/>
</dbReference>
<evidence type="ECO:0008006" key="8">
    <source>
        <dbReference type="Google" id="ProtNLM"/>
    </source>
</evidence>
<dbReference type="FunFam" id="3.30.565.10:FF:000014">
    <property type="entry name" value="Mismatch repair endonuclease pms1, putative"/>
    <property type="match status" value="1"/>
</dbReference>
<dbReference type="Pfam" id="PF01119">
    <property type="entry name" value="DNA_mis_repair"/>
    <property type="match status" value="1"/>
</dbReference>
<dbReference type="InterPro" id="IPR038973">
    <property type="entry name" value="MutL/Mlh/Pms-like"/>
</dbReference>
<dbReference type="InterPro" id="IPR042120">
    <property type="entry name" value="MutL_C_dimsub"/>
</dbReference>
<dbReference type="SMART" id="SM01340">
    <property type="entry name" value="DNA_mis_repair"/>
    <property type="match status" value="1"/>
</dbReference>
<feature type="region of interest" description="Disordered" evidence="3">
    <location>
        <begin position="279"/>
        <end position="303"/>
    </location>
</feature>
<evidence type="ECO:0000256" key="1">
    <source>
        <dbReference type="ARBA" id="ARBA00006082"/>
    </source>
</evidence>
<feature type="domain" description="MutL C-terminal dimerisation" evidence="4">
    <location>
        <begin position="678"/>
        <end position="822"/>
    </location>
</feature>
<dbReference type="InterPro" id="IPR002099">
    <property type="entry name" value="MutL/Mlh/PMS"/>
</dbReference>
<dbReference type="SUPFAM" id="SSF118116">
    <property type="entry name" value="DNA mismatch repair protein MutL"/>
    <property type="match status" value="1"/>
</dbReference>
<reference evidence="6 7" key="1">
    <citation type="submission" date="2024-06" db="EMBL/GenBank/DDBJ databases">
        <title>A chromosome-level genome assembly of beet webworm, Loxostege sticticalis.</title>
        <authorList>
            <person name="Zhang Y."/>
        </authorList>
    </citation>
    <scope>NUCLEOTIDE SEQUENCE [LARGE SCALE GENOMIC DNA]</scope>
    <source>
        <strain evidence="6">AQ028</strain>
        <tissue evidence="6">Male pupae</tissue>
    </source>
</reference>
<dbReference type="InterPro" id="IPR037198">
    <property type="entry name" value="MutL_C_sf"/>
</dbReference>
<dbReference type="CDD" id="cd03484">
    <property type="entry name" value="MutL_Trans_hPMS_2_like"/>
    <property type="match status" value="1"/>
</dbReference>
<keyword evidence="2" id="KW-0227">DNA damage</keyword>
<dbReference type="PANTHER" id="PTHR10073:SF52">
    <property type="entry name" value="MISMATCH REPAIR ENDONUCLEASE PMS2"/>
    <property type="match status" value="1"/>
</dbReference>
<dbReference type="SMART" id="SM00853">
    <property type="entry name" value="MutL_C"/>
    <property type="match status" value="1"/>
</dbReference>
<sequence>MDVQNNATLHLQQIKAINTDTVHKICSGQVVLSLAVAVKELIENSLDAGATNIEIRFKNYGTELIEVSDNGSGVTEDNFAALTLKYHTSKLRDYSDLLGVSSFGFRGEALSSLCALSDLIITTRHSSAQYATKLEYDHKGNIVKKTPCSRQVGTTVSLSNLFSSLPVRQKEFHKNVKREFNKMTQLLYAYCLISLGVKITCTNQTSSNSKTVVVATQGTMSYKDNIACVFGLKQLQSILEITPEYASNIKDNIFKGLSQETEEADEQTIDDVEIDLSEDSNEADNTELKSSQDTINGSQKSNGYKNIMKPIKFTGFISSCAHGSGRSSTDRQFYFVNSRPCEPTKIIKVINEIYKQYNPNQYPFVFLNVNIERTSVDVNVTPDKRKVFLTKEKVILEVLKRSLLKLFESIPRTLKIETSMCKSSNNVKPHTDQPRIFNSFLQQFSSKAKGPDTALLDDKNIEKNELKRKATSMLDFISSKSMKKVHDEELSEESHIQDTAVECKENDIIIKEENETESPNYDESNMQLENESEDYQNSDITTTPDNQEIMYLEYTNKIPDTQIRKIDEVISEKAYTTVCKPKSSHSKCNISPSEFSALKKCKVVTDKEDLGKHNRKSINVKTSLEQIKMLAEMYHKSKNKSAPERVKFRSAINPVHNKKCEEELSKEISKDSFKEMVVIGQFNLGFIITRLDDDLFIIDQHATDEIYNFETLQKTTELTNQKLVVPQQLELTGVNEQILMDNLEIFKKNGFTFDINENAPPTKRVKLLTIPMSKNWIFGKEDIEELLFMLRESTSEYCRPSRVRAMFASRACRKSVMIGTALSKADMKKLVIHMSEIEKPWNCPHGRPTIRHLVNLAVVHTQD</sequence>
<dbReference type="InterPro" id="IPR014762">
    <property type="entry name" value="DNA_mismatch_repair_CS"/>
</dbReference>
<comment type="caution">
    <text evidence="6">The sequence shown here is derived from an EMBL/GenBank/DDBJ whole genome shotgun (WGS) entry which is preliminary data.</text>
</comment>
<dbReference type="InterPro" id="IPR014790">
    <property type="entry name" value="MutL_C"/>
</dbReference>
<proteinExistence type="inferred from homology"/>